<dbReference type="GeneID" id="39596770"/>
<dbReference type="GO" id="GO:0000981">
    <property type="term" value="F:DNA-binding transcription factor activity, RNA polymerase II-specific"/>
    <property type="evidence" value="ECO:0007669"/>
    <property type="project" value="InterPro"/>
</dbReference>
<dbReference type="SUPFAM" id="SSF57701">
    <property type="entry name" value="Zn2/Cys6 DNA-binding domain"/>
    <property type="match status" value="1"/>
</dbReference>
<evidence type="ECO:0000256" key="2">
    <source>
        <dbReference type="ARBA" id="ARBA00022723"/>
    </source>
</evidence>
<dbReference type="GO" id="GO:0008270">
    <property type="term" value="F:zinc ion binding"/>
    <property type="evidence" value="ECO:0007669"/>
    <property type="project" value="InterPro"/>
</dbReference>
<dbReference type="STRING" id="264951.A0A443HPJ6"/>
<organism evidence="10 11">
    <name type="scientific">Byssochlamys spectabilis</name>
    <name type="common">Paecilomyces variotii</name>
    <dbReference type="NCBI Taxonomy" id="264951"/>
    <lineage>
        <taxon>Eukaryota</taxon>
        <taxon>Fungi</taxon>
        <taxon>Dikarya</taxon>
        <taxon>Ascomycota</taxon>
        <taxon>Pezizomycotina</taxon>
        <taxon>Eurotiomycetes</taxon>
        <taxon>Eurotiomycetidae</taxon>
        <taxon>Eurotiales</taxon>
        <taxon>Thermoascaceae</taxon>
        <taxon>Paecilomyces</taxon>
    </lineage>
</organism>
<keyword evidence="8" id="KW-0472">Membrane</keyword>
<dbReference type="Proteomes" id="UP000283841">
    <property type="component" value="Unassembled WGS sequence"/>
</dbReference>
<keyword evidence="6" id="KW-0539">Nucleus</keyword>
<dbReference type="InterPro" id="IPR036864">
    <property type="entry name" value="Zn2-C6_fun-type_DNA-bd_sf"/>
</dbReference>
<keyword evidence="8" id="KW-0812">Transmembrane</keyword>
<feature type="region of interest" description="Disordered" evidence="7">
    <location>
        <begin position="1"/>
        <end position="23"/>
    </location>
</feature>
<feature type="compositionally biased region" description="Low complexity" evidence="7">
    <location>
        <begin position="114"/>
        <end position="127"/>
    </location>
</feature>
<dbReference type="GO" id="GO:0006351">
    <property type="term" value="P:DNA-templated transcription"/>
    <property type="evidence" value="ECO:0007669"/>
    <property type="project" value="InterPro"/>
</dbReference>
<evidence type="ECO:0000256" key="6">
    <source>
        <dbReference type="ARBA" id="ARBA00023242"/>
    </source>
</evidence>
<comment type="subcellular location">
    <subcellularLocation>
        <location evidence="1">Nucleus</location>
    </subcellularLocation>
</comment>
<dbReference type="InterPro" id="IPR001138">
    <property type="entry name" value="Zn2Cys6_DnaBD"/>
</dbReference>
<evidence type="ECO:0000256" key="4">
    <source>
        <dbReference type="ARBA" id="ARBA00023125"/>
    </source>
</evidence>
<evidence type="ECO:0000256" key="1">
    <source>
        <dbReference type="ARBA" id="ARBA00004123"/>
    </source>
</evidence>
<evidence type="ECO:0000256" key="8">
    <source>
        <dbReference type="SAM" id="Phobius"/>
    </source>
</evidence>
<feature type="compositionally biased region" description="Low complexity" evidence="7">
    <location>
        <begin position="8"/>
        <end position="23"/>
    </location>
</feature>
<dbReference type="PANTHER" id="PTHR31845:SF10">
    <property type="entry name" value="ZN(II)2CYS6 TRANSCRIPTION FACTOR (EUROFUNG)"/>
    <property type="match status" value="1"/>
</dbReference>
<sequence length="622" mass="69835">MVMDALKSKPLSSSSHGSGPRGPRACRICAVAKARCVPSAVDGTKCERCHRLKKECVMQTPSATRRRKAPRTRVAQLEQKLDNIVTLLTSNRTTPADEEQVQDRADPSYTGIPAAASSNTQSGSTSSIPDATAACLQPASLSRSPDPGPPHQFYGSAPLPPPPVELNEETCLNLFRMRMAEHFPFVMIDSKVSVHELRRDKPFLLKAIVVTASFSQMERQMNLGKEFVQELSQRMLVEGEKSLDLLQGLLVYMGWFQYLFSSIRQITNLLQLAVALVVDLGLNKGQSKPNVQCRFQKVSDAMGDVSGLGSSGGSGTLEERRAFLGCFYLTAVVSSVFRRMDPLRYTPYVEECCQILLSSKRYPTDTYLVELVRLQKIANTIKRSIPIDDIEPGKMRAPVGMHMKAIEKDLHVLRESWNKLVKGNCILNIHYHDTEMSLYEIVFYDIPPQTSYGSYSFERLNTLYACLESSLALIEQFLSIPPAIYVYVPIVIWLHIARAIIFTRRLCFLENSEWDLNYVRSRVNLPTILDRMIQKSELARSSMLQPELGEHRDLLLVSISKLRMVKEGYLRAIASEQETVGSLGHNISSSSVPAGYYDFDMSEGFLGIYDSFWQGFPEGWNI</sequence>
<protein>
    <recommendedName>
        <fullName evidence="9">Zn(2)-C6 fungal-type domain-containing protein</fullName>
    </recommendedName>
</protein>
<keyword evidence="5" id="KW-0804">Transcription</keyword>
<evidence type="ECO:0000313" key="11">
    <source>
        <dbReference type="Proteomes" id="UP000283841"/>
    </source>
</evidence>
<dbReference type="InterPro" id="IPR051089">
    <property type="entry name" value="prtT"/>
</dbReference>
<dbReference type="AlphaFoldDB" id="A0A443HPJ6"/>
<dbReference type="RefSeq" id="XP_028483345.1">
    <property type="nucleotide sequence ID" value="XM_028627493.1"/>
</dbReference>
<keyword evidence="4" id="KW-0238">DNA-binding</keyword>
<name>A0A443HPJ6_BYSSP</name>
<keyword evidence="2" id="KW-0479">Metal-binding</keyword>
<reference evidence="10 11" key="1">
    <citation type="journal article" date="2018" name="Front. Microbiol.">
        <title>Genomic and genetic insights into a cosmopolitan fungus, Paecilomyces variotii (Eurotiales).</title>
        <authorList>
            <person name="Urquhart A.S."/>
            <person name="Mondo S.J."/>
            <person name="Makela M.R."/>
            <person name="Hane J.K."/>
            <person name="Wiebenga A."/>
            <person name="He G."/>
            <person name="Mihaltcheva S."/>
            <person name="Pangilinan J."/>
            <person name="Lipzen A."/>
            <person name="Barry K."/>
            <person name="de Vries R.P."/>
            <person name="Grigoriev I.V."/>
            <person name="Idnurm A."/>
        </authorList>
    </citation>
    <scope>NUCLEOTIDE SEQUENCE [LARGE SCALE GENOMIC DNA]</scope>
    <source>
        <strain evidence="10 11">CBS 101075</strain>
    </source>
</reference>
<evidence type="ECO:0000256" key="7">
    <source>
        <dbReference type="SAM" id="MobiDB-lite"/>
    </source>
</evidence>
<dbReference type="CDD" id="cd12148">
    <property type="entry name" value="fungal_TF_MHR"/>
    <property type="match status" value="1"/>
</dbReference>
<dbReference type="EMBL" id="RCNU01000009">
    <property type="protein sequence ID" value="RWQ93700.1"/>
    <property type="molecule type" value="Genomic_DNA"/>
</dbReference>
<dbReference type="Gene3D" id="4.10.240.10">
    <property type="entry name" value="Zn(2)-C6 fungal-type DNA-binding domain"/>
    <property type="match status" value="1"/>
</dbReference>
<comment type="caution">
    <text evidence="10">The sequence shown here is derived from an EMBL/GenBank/DDBJ whole genome shotgun (WGS) entry which is preliminary data.</text>
</comment>
<evidence type="ECO:0000256" key="5">
    <source>
        <dbReference type="ARBA" id="ARBA00023163"/>
    </source>
</evidence>
<dbReference type="Pfam" id="PF04082">
    <property type="entry name" value="Fungal_trans"/>
    <property type="match status" value="1"/>
</dbReference>
<evidence type="ECO:0000259" key="9">
    <source>
        <dbReference type="PROSITE" id="PS00463"/>
    </source>
</evidence>
<keyword evidence="3" id="KW-0805">Transcription regulation</keyword>
<dbReference type="PROSITE" id="PS00463">
    <property type="entry name" value="ZN2_CY6_FUNGAL_1"/>
    <property type="match status" value="1"/>
</dbReference>
<feature type="domain" description="Zn(2)-C6 fungal-type" evidence="9">
    <location>
        <begin position="25"/>
        <end position="56"/>
    </location>
</feature>
<dbReference type="PANTHER" id="PTHR31845">
    <property type="entry name" value="FINGER DOMAIN PROTEIN, PUTATIVE-RELATED"/>
    <property type="match status" value="1"/>
</dbReference>
<dbReference type="GO" id="GO:0000976">
    <property type="term" value="F:transcription cis-regulatory region binding"/>
    <property type="evidence" value="ECO:0007669"/>
    <property type="project" value="TreeGrafter"/>
</dbReference>
<accession>A0A443HPJ6</accession>
<keyword evidence="11" id="KW-1185">Reference proteome</keyword>
<feature type="transmembrane region" description="Helical" evidence="8">
    <location>
        <begin position="484"/>
        <end position="501"/>
    </location>
</feature>
<dbReference type="GO" id="GO:0005634">
    <property type="term" value="C:nucleus"/>
    <property type="evidence" value="ECO:0007669"/>
    <property type="project" value="UniProtKB-SubCell"/>
</dbReference>
<dbReference type="VEuPathDB" id="FungiDB:C8Q69DRAFT_333009"/>
<evidence type="ECO:0000313" key="10">
    <source>
        <dbReference type="EMBL" id="RWQ93700.1"/>
    </source>
</evidence>
<feature type="region of interest" description="Disordered" evidence="7">
    <location>
        <begin position="91"/>
        <end position="162"/>
    </location>
</feature>
<evidence type="ECO:0000256" key="3">
    <source>
        <dbReference type="ARBA" id="ARBA00023015"/>
    </source>
</evidence>
<gene>
    <name evidence="10" type="ORF">C8Q69DRAFT_333009</name>
</gene>
<proteinExistence type="predicted"/>
<keyword evidence="8" id="KW-1133">Transmembrane helix</keyword>
<dbReference type="InterPro" id="IPR007219">
    <property type="entry name" value="XnlR_reg_dom"/>
</dbReference>